<name>A0AAV1R1Y1_9ROSI</name>
<evidence type="ECO:0000313" key="1">
    <source>
        <dbReference type="EMBL" id="CAK7328002.1"/>
    </source>
</evidence>
<reference evidence="1 2" key="1">
    <citation type="submission" date="2024-01" db="EMBL/GenBank/DDBJ databases">
        <authorList>
            <person name="Waweru B."/>
        </authorList>
    </citation>
    <scope>NUCLEOTIDE SEQUENCE [LARGE SCALE GENOMIC DNA]</scope>
</reference>
<protein>
    <submittedName>
        <fullName evidence="1">Uncharacterized protein</fullName>
    </submittedName>
</protein>
<accession>A0AAV1R1Y1</accession>
<organism evidence="1 2">
    <name type="scientific">Dovyalis caffra</name>
    <dbReference type="NCBI Taxonomy" id="77055"/>
    <lineage>
        <taxon>Eukaryota</taxon>
        <taxon>Viridiplantae</taxon>
        <taxon>Streptophyta</taxon>
        <taxon>Embryophyta</taxon>
        <taxon>Tracheophyta</taxon>
        <taxon>Spermatophyta</taxon>
        <taxon>Magnoliopsida</taxon>
        <taxon>eudicotyledons</taxon>
        <taxon>Gunneridae</taxon>
        <taxon>Pentapetalae</taxon>
        <taxon>rosids</taxon>
        <taxon>fabids</taxon>
        <taxon>Malpighiales</taxon>
        <taxon>Salicaceae</taxon>
        <taxon>Flacourtieae</taxon>
        <taxon>Dovyalis</taxon>
    </lineage>
</organism>
<dbReference type="EMBL" id="CAWUPB010000892">
    <property type="protein sequence ID" value="CAK7328002.1"/>
    <property type="molecule type" value="Genomic_DNA"/>
</dbReference>
<sequence length="136" mass="15414">MSTFPPLAFIWDDLILKPVPCVQQQLVERTNPDQEKSTLGGQKTSIHFNAIYSGTPSLAACRYKHFTAFLEPDFQNGFYLLFKDLIVSVVVENGNWRIGLTIGMWPVAVGTRRRSKKVVGIELKPKEDWSLEEEDG</sequence>
<comment type="caution">
    <text evidence="1">The sequence shown here is derived from an EMBL/GenBank/DDBJ whole genome shotgun (WGS) entry which is preliminary data.</text>
</comment>
<dbReference type="Proteomes" id="UP001314170">
    <property type="component" value="Unassembled WGS sequence"/>
</dbReference>
<dbReference type="AlphaFoldDB" id="A0AAV1R1Y1"/>
<proteinExistence type="predicted"/>
<evidence type="ECO:0000313" key="2">
    <source>
        <dbReference type="Proteomes" id="UP001314170"/>
    </source>
</evidence>
<keyword evidence="2" id="KW-1185">Reference proteome</keyword>
<gene>
    <name evidence="1" type="ORF">DCAF_LOCUS5720</name>
</gene>